<dbReference type="Proteomes" id="UP000827986">
    <property type="component" value="Unassembled WGS sequence"/>
</dbReference>
<name>A0A9D4AT02_9SAUR</name>
<dbReference type="AlphaFoldDB" id="A0A9D4AT02"/>
<dbReference type="EMBL" id="JAHDVG010000485">
    <property type="protein sequence ID" value="KAH1169379.1"/>
    <property type="molecule type" value="Genomic_DNA"/>
</dbReference>
<keyword evidence="2" id="KW-1185">Reference proteome</keyword>
<sequence>MCVCRDCTCSPENWTQLPCPSSESITKAGIESRELGSCGKRPGCTGSVWPKVGLARGQGAGCEMGGAVKLLCIALEKAQRVTVRPCCSHQAIWHALPTAHVASAASVHYRTIKLCPSNINSYELPLQQPLYF</sequence>
<reference evidence="1" key="1">
    <citation type="submission" date="2021-09" db="EMBL/GenBank/DDBJ databases">
        <title>The genome of Mauremys mutica provides insights into the evolution of semi-aquatic lifestyle.</title>
        <authorList>
            <person name="Gong S."/>
            <person name="Gao Y."/>
        </authorList>
    </citation>
    <scope>NUCLEOTIDE SEQUENCE</scope>
    <source>
        <strain evidence="1">MM-2020</strain>
        <tissue evidence="1">Muscle</tissue>
    </source>
</reference>
<organism evidence="1 2">
    <name type="scientific">Mauremys mutica</name>
    <name type="common">yellowpond turtle</name>
    <dbReference type="NCBI Taxonomy" id="74926"/>
    <lineage>
        <taxon>Eukaryota</taxon>
        <taxon>Metazoa</taxon>
        <taxon>Chordata</taxon>
        <taxon>Craniata</taxon>
        <taxon>Vertebrata</taxon>
        <taxon>Euteleostomi</taxon>
        <taxon>Archelosauria</taxon>
        <taxon>Testudinata</taxon>
        <taxon>Testudines</taxon>
        <taxon>Cryptodira</taxon>
        <taxon>Durocryptodira</taxon>
        <taxon>Testudinoidea</taxon>
        <taxon>Geoemydidae</taxon>
        <taxon>Geoemydinae</taxon>
        <taxon>Mauremys</taxon>
    </lineage>
</organism>
<protein>
    <submittedName>
        <fullName evidence="1">Uncharacterized protein</fullName>
    </submittedName>
</protein>
<proteinExistence type="predicted"/>
<accession>A0A9D4AT02</accession>
<evidence type="ECO:0000313" key="2">
    <source>
        <dbReference type="Proteomes" id="UP000827986"/>
    </source>
</evidence>
<gene>
    <name evidence="1" type="ORF">KIL84_013969</name>
</gene>
<evidence type="ECO:0000313" key="1">
    <source>
        <dbReference type="EMBL" id="KAH1169379.1"/>
    </source>
</evidence>
<comment type="caution">
    <text evidence="1">The sequence shown here is derived from an EMBL/GenBank/DDBJ whole genome shotgun (WGS) entry which is preliminary data.</text>
</comment>